<dbReference type="AlphaFoldDB" id="A0A6A5VXZ5"/>
<evidence type="ECO:0000313" key="3">
    <source>
        <dbReference type="Proteomes" id="UP000799779"/>
    </source>
</evidence>
<sequence>MQGQEEGGIPPMGTPPIKDAGAAPVKNVGIPPVKAAPDDNPFKHLVMTARQRYSTSLGLFIAIHGSFLPAQEEIPQFELYRAASQQGQHFIVCITTHDSPVGNYTELGWLGKNTEAQRLAAQVALGDNTPEAFRDWVDRVKECWMAAGIFRSVHR</sequence>
<protein>
    <submittedName>
        <fullName evidence="2">Uncharacterized protein</fullName>
    </submittedName>
</protein>
<evidence type="ECO:0000256" key="1">
    <source>
        <dbReference type="SAM" id="MobiDB-lite"/>
    </source>
</evidence>
<name>A0A6A5VXZ5_9PLEO</name>
<reference evidence="2" key="1">
    <citation type="journal article" date="2020" name="Stud. Mycol.">
        <title>101 Dothideomycetes genomes: a test case for predicting lifestyles and emergence of pathogens.</title>
        <authorList>
            <person name="Haridas S."/>
            <person name="Albert R."/>
            <person name="Binder M."/>
            <person name="Bloem J."/>
            <person name="Labutti K."/>
            <person name="Salamov A."/>
            <person name="Andreopoulos B."/>
            <person name="Baker S."/>
            <person name="Barry K."/>
            <person name="Bills G."/>
            <person name="Bluhm B."/>
            <person name="Cannon C."/>
            <person name="Castanera R."/>
            <person name="Culley D."/>
            <person name="Daum C."/>
            <person name="Ezra D."/>
            <person name="Gonzalez J."/>
            <person name="Henrissat B."/>
            <person name="Kuo A."/>
            <person name="Liang C."/>
            <person name="Lipzen A."/>
            <person name="Lutzoni F."/>
            <person name="Magnuson J."/>
            <person name="Mondo S."/>
            <person name="Nolan M."/>
            <person name="Ohm R."/>
            <person name="Pangilinan J."/>
            <person name="Park H.-J."/>
            <person name="Ramirez L."/>
            <person name="Alfaro M."/>
            <person name="Sun H."/>
            <person name="Tritt A."/>
            <person name="Yoshinaga Y."/>
            <person name="Zwiers L.-H."/>
            <person name="Turgeon B."/>
            <person name="Goodwin S."/>
            <person name="Spatafora J."/>
            <person name="Crous P."/>
            <person name="Grigoriev I."/>
        </authorList>
    </citation>
    <scope>NUCLEOTIDE SEQUENCE</scope>
    <source>
        <strain evidence="2">CBS 123094</strain>
    </source>
</reference>
<dbReference type="Proteomes" id="UP000799779">
    <property type="component" value="Unassembled WGS sequence"/>
</dbReference>
<dbReference type="EMBL" id="ML977698">
    <property type="protein sequence ID" value="KAF1993539.1"/>
    <property type="molecule type" value="Genomic_DNA"/>
</dbReference>
<proteinExistence type="predicted"/>
<accession>A0A6A5VXZ5</accession>
<keyword evidence="3" id="KW-1185">Reference proteome</keyword>
<gene>
    <name evidence="2" type="ORF">P154DRAFT_540334</name>
</gene>
<evidence type="ECO:0000313" key="2">
    <source>
        <dbReference type="EMBL" id="KAF1993539.1"/>
    </source>
</evidence>
<organism evidence="2 3">
    <name type="scientific">Amniculicola lignicola CBS 123094</name>
    <dbReference type="NCBI Taxonomy" id="1392246"/>
    <lineage>
        <taxon>Eukaryota</taxon>
        <taxon>Fungi</taxon>
        <taxon>Dikarya</taxon>
        <taxon>Ascomycota</taxon>
        <taxon>Pezizomycotina</taxon>
        <taxon>Dothideomycetes</taxon>
        <taxon>Pleosporomycetidae</taxon>
        <taxon>Pleosporales</taxon>
        <taxon>Amniculicolaceae</taxon>
        <taxon>Amniculicola</taxon>
    </lineage>
</organism>
<feature type="region of interest" description="Disordered" evidence="1">
    <location>
        <begin position="1"/>
        <end position="29"/>
    </location>
</feature>